<evidence type="ECO:0000256" key="4">
    <source>
        <dbReference type="ARBA" id="ARBA00022989"/>
    </source>
</evidence>
<evidence type="ECO:0000313" key="9">
    <source>
        <dbReference type="Proteomes" id="UP000535589"/>
    </source>
</evidence>
<name>A0A7X8YI52_9VIBR</name>
<feature type="domain" description="Cation efflux protein transmembrane" evidence="7">
    <location>
        <begin position="13"/>
        <end position="214"/>
    </location>
</feature>
<dbReference type="GO" id="GO:0006882">
    <property type="term" value="P:intracellular zinc ion homeostasis"/>
    <property type="evidence" value="ECO:0007669"/>
    <property type="project" value="TreeGrafter"/>
</dbReference>
<evidence type="ECO:0000256" key="5">
    <source>
        <dbReference type="ARBA" id="ARBA00023136"/>
    </source>
</evidence>
<keyword evidence="4 6" id="KW-1133">Transmembrane helix</keyword>
<proteinExistence type="predicted"/>
<feature type="transmembrane region" description="Helical" evidence="6">
    <location>
        <begin position="44"/>
        <end position="64"/>
    </location>
</feature>
<feature type="transmembrane region" description="Helical" evidence="6">
    <location>
        <begin position="114"/>
        <end position="135"/>
    </location>
</feature>
<organism evidence="8 9">
    <name type="scientific">Vibrio agarilyticus</name>
    <dbReference type="NCBI Taxonomy" id="2726741"/>
    <lineage>
        <taxon>Bacteria</taxon>
        <taxon>Pseudomonadati</taxon>
        <taxon>Pseudomonadota</taxon>
        <taxon>Gammaproteobacteria</taxon>
        <taxon>Vibrionales</taxon>
        <taxon>Vibrionaceae</taxon>
        <taxon>Vibrio</taxon>
    </lineage>
</organism>
<evidence type="ECO:0000313" key="8">
    <source>
        <dbReference type="EMBL" id="NLS14813.1"/>
    </source>
</evidence>
<dbReference type="GO" id="GO:0015093">
    <property type="term" value="F:ferrous iron transmembrane transporter activity"/>
    <property type="evidence" value="ECO:0007669"/>
    <property type="project" value="TreeGrafter"/>
</dbReference>
<keyword evidence="3 6" id="KW-0812">Transmembrane</keyword>
<dbReference type="PANTHER" id="PTHR43840:SF15">
    <property type="entry name" value="MITOCHONDRIAL METAL TRANSPORTER 1-RELATED"/>
    <property type="match status" value="1"/>
</dbReference>
<sequence length="297" mass="32361">MCDRQKNKQNRILTLSALMASGFALGGLVLGLMMGSLVIVFDGVYSLVSLLLTLLSLAAAYYINTPSKSIFPFGKAVLEPVVIAIKASVILLVVSVSLYSAVTALFSGGREVNASIASLFGLVNVIGCALAWWLVAGKARKVQSGLVDAEVSQWKMDTLLSLAVTAGFIVAMGLQFTPWAHLAVYADPVMMLLMSFYFIKVPFDMLRGATREMLMMAPEHDLRDEVHQDVLTVGQLSDQEIRLAGVTKVGQELRVNVDMYVQGKTLAVEDVNHIRAMLKQRLTKHQFQLALQLNIAA</sequence>
<dbReference type="InterPro" id="IPR050291">
    <property type="entry name" value="CDF_Transporter"/>
</dbReference>
<dbReference type="GO" id="GO:0005886">
    <property type="term" value="C:plasma membrane"/>
    <property type="evidence" value="ECO:0007669"/>
    <property type="project" value="TreeGrafter"/>
</dbReference>
<dbReference type="SUPFAM" id="SSF161111">
    <property type="entry name" value="Cation efflux protein transmembrane domain-like"/>
    <property type="match status" value="1"/>
</dbReference>
<evidence type="ECO:0000256" key="3">
    <source>
        <dbReference type="ARBA" id="ARBA00022692"/>
    </source>
</evidence>
<dbReference type="Gene3D" id="1.20.1510.10">
    <property type="entry name" value="Cation efflux protein transmembrane domain"/>
    <property type="match status" value="1"/>
</dbReference>
<feature type="transmembrane region" description="Helical" evidence="6">
    <location>
        <begin position="156"/>
        <end position="176"/>
    </location>
</feature>
<protein>
    <submittedName>
        <fullName evidence="8">Cation transporter</fullName>
    </submittedName>
</protein>
<dbReference type="Pfam" id="PF01545">
    <property type="entry name" value="Cation_efflux"/>
    <property type="match status" value="1"/>
</dbReference>
<keyword evidence="5 6" id="KW-0472">Membrane</keyword>
<comment type="subcellular location">
    <subcellularLocation>
        <location evidence="1">Membrane</location>
        <topology evidence="1">Multi-pass membrane protein</topology>
    </subcellularLocation>
</comment>
<dbReference type="AlphaFoldDB" id="A0A7X8YI52"/>
<dbReference type="EMBL" id="JABAIK010000030">
    <property type="protein sequence ID" value="NLS14813.1"/>
    <property type="molecule type" value="Genomic_DNA"/>
</dbReference>
<reference evidence="8 9" key="1">
    <citation type="submission" date="2020-04" db="EMBL/GenBank/DDBJ databases">
        <title>Vibrio sp. SM6, a novel species isolated from seawater.</title>
        <authorList>
            <person name="Wang X."/>
        </authorList>
    </citation>
    <scope>NUCLEOTIDE SEQUENCE [LARGE SCALE GENOMIC DNA]</scope>
    <source>
        <strain evidence="8 9">SM6</strain>
    </source>
</reference>
<keyword evidence="9" id="KW-1185">Reference proteome</keyword>
<accession>A0A7X8YI52</accession>
<evidence type="ECO:0000256" key="2">
    <source>
        <dbReference type="ARBA" id="ARBA00022448"/>
    </source>
</evidence>
<feature type="transmembrane region" description="Helical" evidence="6">
    <location>
        <begin position="12"/>
        <end position="38"/>
    </location>
</feature>
<dbReference type="RefSeq" id="WP_168837888.1">
    <property type="nucleotide sequence ID" value="NZ_JABAIK010000030.1"/>
</dbReference>
<keyword evidence="2" id="KW-0813">Transport</keyword>
<feature type="transmembrane region" description="Helical" evidence="6">
    <location>
        <begin position="182"/>
        <end position="203"/>
    </location>
</feature>
<dbReference type="InterPro" id="IPR058533">
    <property type="entry name" value="Cation_efflux_TM"/>
</dbReference>
<evidence type="ECO:0000256" key="6">
    <source>
        <dbReference type="SAM" id="Phobius"/>
    </source>
</evidence>
<comment type="caution">
    <text evidence="8">The sequence shown here is derived from an EMBL/GenBank/DDBJ whole genome shotgun (WGS) entry which is preliminary data.</text>
</comment>
<evidence type="ECO:0000259" key="7">
    <source>
        <dbReference type="Pfam" id="PF01545"/>
    </source>
</evidence>
<evidence type="ECO:0000256" key="1">
    <source>
        <dbReference type="ARBA" id="ARBA00004141"/>
    </source>
</evidence>
<dbReference type="Proteomes" id="UP000535589">
    <property type="component" value="Unassembled WGS sequence"/>
</dbReference>
<dbReference type="GO" id="GO:0015341">
    <property type="term" value="F:zinc efflux antiporter activity"/>
    <property type="evidence" value="ECO:0007669"/>
    <property type="project" value="TreeGrafter"/>
</dbReference>
<feature type="transmembrane region" description="Helical" evidence="6">
    <location>
        <begin position="76"/>
        <end position="102"/>
    </location>
</feature>
<dbReference type="GO" id="GO:0015086">
    <property type="term" value="F:cadmium ion transmembrane transporter activity"/>
    <property type="evidence" value="ECO:0007669"/>
    <property type="project" value="TreeGrafter"/>
</dbReference>
<dbReference type="PANTHER" id="PTHR43840">
    <property type="entry name" value="MITOCHONDRIAL METAL TRANSPORTER 1-RELATED"/>
    <property type="match status" value="1"/>
</dbReference>
<gene>
    <name evidence="8" type="ORF">HGP28_18300</name>
</gene>
<dbReference type="InterPro" id="IPR027469">
    <property type="entry name" value="Cation_efflux_TMD_sf"/>
</dbReference>